<evidence type="ECO:0000313" key="4">
    <source>
        <dbReference type="EMBL" id="EZP78062.1"/>
    </source>
</evidence>
<dbReference type="CDD" id="cd16352">
    <property type="entry name" value="CheD"/>
    <property type="match status" value="1"/>
</dbReference>
<proteinExistence type="inferred from homology"/>
<dbReference type="Pfam" id="PF03975">
    <property type="entry name" value="CheD"/>
    <property type="match status" value="1"/>
</dbReference>
<evidence type="ECO:0000256" key="1">
    <source>
        <dbReference type="ARBA" id="ARBA00022500"/>
    </source>
</evidence>
<evidence type="ECO:0000313" key="5">
    <source>
        <dbReference type="Proteomes" id="UP000023566"/>
    </source>
</evidence>
<dbReference type="EC" id="3.5.1.44" evidence="3"/>
<evidence type="ECO:0000256" key="3">
    <source>
        <dbReference type="HAMAP-Rule" id="MF_01440"/>
    </source>
</evidence>
<protein>
    <recommendedName>
        <fullName evidence="3">Probable chemoreceptor glutamine deamidase CheD</fullName>
        <ecNumber evidence="3">3.5.1.44</ecNumber>
    </recommendedName>
</protein>
<keyword evidence="2 3" id="KW-0378">Hydrolase</keyword>
<name>A0ABC9VHJ3_9BACL</name>
<comment type="function">
    <text evidence="3">Probably deamidates glutamine residues to glutamate on methyl-accepting chemotaxis receptors (MCPs), playing an important role in chemotaxis.</text>
</comment>
<dbReference type="GO" id="GO:0006935">
    <property type="term" value="P:chemotaxis"/>
    <property type="evidence" value="ECO:0007669"/>
    <property type="project" value="UniProtKB-UniRule"/>
</dbReference>
<dbReference type="HAMAP" id="MF_01440">
    <property type="entry name" value="CheD"/>
    <property type="match status" value="1"/>
</dbReference>
<dbReference type="InterPro" id="IPR005659">
    <property type="entry name" value="Chemorcpt_Glu_NH3ase_CheD"/>
</dbReference>
<keyword evidence="1 3" id="KW-0145">Chemotaxis</keyword>
<reference evidence="4 5" key="1">
    <citation type="journal article" date="2014" name="Appl. Microbiol. Biotechnol.">
        <title>Transformable facultative thermophile Geobacillus stearothermophilus NUB3621 as a host strain for metabolic engineering.</title>
        <authorList>
            <person name="Blanchard K."/>
            <person name="Robic S."/>
            <person name="Matsumura I."/>
        </authorList>
    </citation>
    <scope>NUCLEOTIDE SEQUENCE [LARGE SCALE GENOMIC DNA]</scope>
    <source>
        <strain evidence="4 5">NUB3621</strain>
    </source>
</reference>
<accession>A0ABC9VHJ3</accession>
<dbReference type="AlphaFoldDB" id="A0ABC9VHJ3"/>
<keyword evidence="5" id="KW-1185">Reference proteome</keyword>
<dbReference type="PANTHER" id="PTHR35147:SF1">
    <property type="entry name" value="CHEMORECEPTOR GLUTAMINE DEAMIDASE CHED-RELATED"/>
    <property type="match status" value="1"/>
</dbReference>
<comment type="similarity">
    <text evidence="3">Belongs to the CheD family.</text>
</comment>
<dbReference type="InterPro" id="IPR011324">
    <property type="entry name" value="Cytotoxic_necrot_fac-like_cat"/>
</dbReference>
<comment type="caution">
    <text evidence="4">The sequence shown here is derived from an EMBL/GenBank/DDBJ whole genome shotgun (WGS) entry which is preliminary data.</text>
</comment>
<evidence type="ECO:0000256" key="2">
    <source>
        <dbReference type="ARBA" id="ARBA00022801"/>
    </source>
</evidence>
<dbReference type="InterPro" id="IPR038592">
    <property type="entry name" value="CheD-like_sf"/>
</dbReference>
<dbReference type="Proteomes" id="UP000023566">
    <property type="component" value="Chromosome"/>
</dbReference>
<dbReference type="GO" id="GO:0050568">
    <property type="term" value="F:protein-glutamine glutaminase activity"/>
    <property type="evidence" value="ECO:0007669"/>
    <property type="project" value="UniProtKB-UniRule"/>
</dbReference>
<gene>
    <name evidence="3" type="primary">cheD</name>
    <name evidence="4" type="ORF">H839_04969</name>
</gene>
<dbReference type="PANTHER" id="PTHR35147">
    <property type="entry name" value="CHEMORECEPTOR GLUTAMINE DEAMIDASE CHED-RELATED"/>
    <property type="match status" value="1"/>
</dbReference>
<dbReference type="SUPFAM" id="SSF64438">
    <property type="entry name" value="CNF1/YfiH-like putative cysteine hydrolases"/>
    <property type="match status" value="1"/>
</dbReference>
<organism evidence="4 5">
    <name type="scientific">Parageobacillus genomosp. 1</name>
    <dbReference type="NCBI Taxonomy" id="1295642"/>
    <lineage>
        <taxon>Bacteria</taxon>
        <taxon>Bacillati</taxon>
        <taxon>Bacillota</taxon>
        <taxon>Bacilli</taxon>
        <taxon>Bacillales</taxon>
        <taxon>Anoxybacillaceae</taxon>
        <taxon>Parageobacillus</taxon>
    </lineage>
</organism>
<dbReference type="Gene3D" id="3.30.1330.200">
    <property type="match status" value="1"/>
</dbReference>
<comment type="catalytic activity">
    <reaction evidence="3">
        <text>L-glutaminyl-[protein] + H2O = L-glutamyl-[protein] + NH4(+)</text>
        <dbReference type="Rhea" id="RHEA:16441"/>
        <dbReference type="Rhea" id="RHEA-COMP:10207"/>
        <dbReference type="Rhea" id="RHEA-COMP:10208"/>
        <dbReference type="ChEBI" id="CHEBI:15377"/>
        <dbReference type="ChEBI" id="CHEBI:28938"/>
        <dbReference type="ChEBI" id="CHEBI:29973"/>
        <dbReference type="ChEBI" id="CHEBI:30011"/>
        <dbReference type="EC" id="3.5.1.44"/>
    </reaction>
</comment>
<sequence length="166" mass="17672">MSETLHIIKVGIADMNVVRAPNVIRTSGLGSCVGVVIFDLMKEVAGMAHVMLPDSSLARSETINAAKYADTAVAALIELVLEAGGRKGMLKAKIAGGAQMFSFPSQSSDMMRIGARNVEAVKWQLNRFRIPIVAEDVGGSSGRTIEFNPQTGVLSIRTVNQGVKEI</sequence>
<dbReference type="RefSeq" id="WP_043904133.1">
    <property type="nucleotide sequence ID" value="NZ_CM002692.1"/>
</dbReference>
<dbReference type="EMBL" id="AOTZ01000003">
    <property type="protein sequence ID" value="EZP78062.1"/>
    <property type="molecule type" value="Genomic_DNA"/>
</dbReference>